<dbReference type="Proteomes" id="UP000070700">
    <property type="component" value="Unassembled WGS sequence"/>
</dbReference>
<dbReference type="InParanoid" id="A0A194WY02"/>
<proteinExistence type="predicted"/>
<dbReference type="AlphaFoldDB" id="A0A194WY02"/>
<accession>A0A194WY02</accession>
<keyword evidence="2" id="KW-1185">Reference proteome</keyword>
<reference evidence="1 2" key="1">
    <citation type="submission" date="2015-10" db="EMBL/GenBank/DDBJ databases">
        <title>Full genome of DAOMC 229536 Phialocephala scopiformis, a fungal endophyte of spruce producing the potent anti-insectan compound rugulosin.</title>
        <authorList>
            <consortium name="DOE Joint Genome Institute"/>
            <person name="Walker A.K."/>
            <person name="Frasz S.L."/>
            <person name="Seifert K.A."/>
            <person name="Miller J.D."/>
            <person name="Mondo S.J."/>
            <person name="Labutti K."/>
            <person name="Lipzen A."/>
            <person name="Dockter R."/>
            <person name="Kennedy M."/>
            <person name="Grigoriev I.V."/>
            <person name="Spatafora J.W."/>
        </authorList>
    </citation>
    <scope>NUCLEOTIDE SEQUENCE [LARGE SCALE GENOMIC DNA]</scope>
    <source>
        <strain evidence="1 2">CBS 120377</strain>
    </source>
</reference>
<evidence type="ECO:0000313" key="1">
    <source>
        <dbReference type="EMBL" id="KUJ12805.1"/>
    </source>
</evidence>
<name>A0A194WY02_MOLSC</name>
<protein>
    <submittedName>
        <fullName evidence="1">Uncharacterized protein</fullName>
    </submittedName>
</protein>
<dbReference type="GeneID" id="28815454"/>
<dbReference type="KEGG" id="psco:LY89DRAFT_194528"/>
<sequence length="84" mass="9131">MLGFQQSDHAGRRAEAEQLSFLPSGLIPHGNSDIPTFCSSCFQAADGRAATQSTFRPNRRIAGPEAERRVLCKQAGRSNNGLDR</sequence>
<gene>
    <name evidence="1" type="ORF">LY89DRAFT_194528</name>
</gene>
<organism evidence="1 2">
    <name type="scientific">Mollisia scopiformis</name>
    <name type="common">Conifer needle endophyte fungus</name>
    <name type="synonym">Phialocephala scopiformis</name>
    <dbReference type="NCBI Taxonomy" id="149040"/>
    <lineage>
        <taxon>Eukaryota</taxon>
        <taxon>Fungi</taxon>
        <taxon>Dikarya</taxon>
        <taxon>Ascomycota</taxon>
        <taxon>Pezizomycotina</taxon>
        <taxon>Leotiomycetes</taxon>
        <taxon>Helotiales</taxon>
        <taxon>Mollisiaceae</taxon>
        <taxon>Mollisia</taxon>
    </lineage>
</organism>
<dbReference type="EMBL" id="KQ947423">
    <property type="protein sequence ID" value="KUJ12805.1"/>
    <property type="molecule type" value="Genomic_DNA"/>
</dbReference>
<evidence type="ECO:0000313" key="2">
    <source>
        <dbReference type="Proteomes" id="UP000070700"/>
    </source>
</evidence>
<dbReference type="RefSeq" id="XP_018067160.1">
    <property type="nucleotide sequence ID" value="XM_018205728.1"/>
</dbReference>